<name>A0A8S0VVZ0_CYCAE</name>
<feature type="compositionally biased region" description="Acidic residues" evidence="1">
    <location>
        <begin position="101"/>
        <end position="133"/>
    </location>
</feature>
<feature type="region of interest" description="Disordered" evidence="1">
    <location>
        <begin position="967"/>
        <end position="1021"/>
    </location>
</feature>
<feature type="compositionally biased region" description="Low complexity" evidence="1">
    <location>
        <begin position="716"/>
        <end position="783"/>
    </location>
</feature>
<reference evidence="3 4" key="1">
    <citation type="submission" date="2020-01" db="EMBL/GenBank/DDBJ databases">
        <authorList>
            <person name="Gupta K D."/>
        </authorList>
    </citation>
    <scope>NUCLEOTIDE SEQUENCE [LARGE SCALE GENOMIC DNA]</scope>
</reference>
<feature type="compositionally biased region" description="Polar residues" evidence="1">
    <location>
        <begin position="637"/>
        <end position="646"/>
    </location>
</feature>
<dbReference type="InterPro" id="IPR045107">
    <property type="entry name" value="SAC3/GANP/THP3"/>
</dbReference>
<dbReference type="GO" id="GO:0006406">
    <property type="term" value="P:mRNA export from nucleus"/>
    <property type="evidence" value="ECO:0007669"/>
    <property type="project" value="TreeGrafter"/>
</dbReference>
<feature type="compositionally biased region" description="Polar residues" evidence="1">
    <location>
        <begin position="591"/>
        <end position="600"/>
    </location>
</feature>
<evidence type="ECO:0000259" key="2">
    <source>
        <dbReference type="Pfam" id="PF03399"/>
    </source>
</evidence>
<dbReference type="GO" id="GO:0005737">
    <property type="term" value="C:cytoplasm"/>
    <property type="evidence" value="ECO:0007669"/>
    <property type="project" value="TreeGrafter"/>
</dbReference>
<evidence type="ECO:0000256" key="1">
    <source>
        <dbReference type="SAM" id="MobiDB-lite"/>
    </source>
</evidence>
<feature type="domain" description="SAC3/GANP/THP3 conserved" evidence="2">
    <location>
        <begin position="193"/>
        <end position="442"/>
    </location>
</feature>
<dbReference type="OrthoDB" id="264795at2759"/>
<feature type="compositionally biased region" description="Basic and acidic residues" evidence="1">
    <location>
        <begin position="134"/>
        <end position="146"/>
    </location>
</feature>
<dbReference type="PANTHER" id="PTHR12436">
    <property type="entry name" value="80 KDA MCM3-ASSOCIATED PROTEIN"/>
    <property type="match status" value="1"/>
</dbReference>
<gene>
    <name evidence="3" type="ORF">AAE3_LOCUS6735</name>
</gene>
<feature type="compositionally biased region" description="Low complexity" evidence="1">
    <location>
        <begin position="577"/>
        <end position="590"/>
    </location>
</feature>
<dbReference type="Gene3D" id="1.25.40.990">
    <property type="match status" value="1"/>
</dbReference>
<proteinExistence type="predicted"/>
<feature type="compositionally biased region" description="Low complexity" evidence="1">
    <location>
        <begin position="535"/>
        <end position="544"/>
    </location>
</feature>
<feature type="region of interest" description="Disordered" evidence="1">
    <location>
        <begin position="1427"/>
        <end position="1487"/>
    </location>
</feature>
<feature type="region of interest" description="Disordered" evidence="1">
    <location>
        <begin position="577"/>
        <end position="860"/>
    </location>
</feature>
<evidence type="ECO:0000313" key="3">
    <source>
        <dbReference type="EMBL" id="CAA7264544.1"/>
    </source>
</evidence>
<feature type="compositionally biased region" description="Low complexity" evidence="1">
    <location>
        <begin position="606"/>
        <end position="616"/>
    </location>
</feature>
<feature type="compositionally biased region" description="Polar residues" evidence="1">
    <location>
        <begin position="662"/>
        <end position="684"/>
    </location>
</feature>
<dbReference type="PANTHER" id="PTHR12436:SF3">
    <property type="entry name" value="GERMINAL-CENTER ASSOCIATED NUCLEAR PROTEIN"/>
    <property type="match status" value="1"/>
</dbReference>
<feature type="compositionally biased region" description="Acidic residues" evidence="1">
    <location>
        <begin position="484"/>
        <end position="512"/>
    </location>
</feature>
<dbReference type="Proteomes" id="UP000467700">
    <property type="component" value="Unassembled WGS sequence"/>
</dbReference>
<feature type="compositionally biased region" description="Polar residues" evidence="1">
    <location>
        <begin position="796"/>
        <end position="809"/>
    </location>
</feature>
<feature type="compositionally biased region" description="Polar residues" evidence="1">
    <location>
        <begin position="524"/>
        <end position="534"/>
    </location>
</feature>
<accession>A0A8S0VVZ0</accession>
<sequence length="1509" mass="166688">MDGSSFPRGGRARGGASYDSGGRARPHSRSKHWSAPDGGSRSHTPNNSDSERWERGGHRGGGRGRGVTRGAPKFHNVSLRLNQPSLPHSPAVVNEPTESNAQDEDVDKIIDEEDQEVEQGGEVDEDGEEDEGFQEIHEPELDSPEEREKFYQELVKAREIERKKAIAEGKMDDPLVPKRLEDAISIVGTCMDMCPRFERYRRERENNLFEWETIPGTKRIDHSRAVKMYERAAGDKTLPSDLRPPRVLKRTLDYLFHDLLPRGGFSATFNFIRDRSRAVRNDFTMQHITGPLAIECHDRCARFHILALHFERDRPGFSIPLEEQQLMNTLQSLKEFYEDQRGRYESPTELEMRVYHRLIHIRDQKERHDDIPEHILSHPVFKLVTEFRLHVQSHSAPITKTSKLVVAAEGMQIFGQLAAVLNEQGSTVMVYLVACILERLFGKDTIDDIEGIKGDLSLPEIIDGVSTSSVQEGDEAPASNDYDGVAEDPMEDGDGYDAEEYEEEGDVDEFLADPEPAAPIPRKPSSTEWLSNNFTPSASSAAPTTAPPPVAQSAFAGLVSQPNVFGGTSNVFGGGTFSTTTSAPAPSPFGNTSSQPQSVFGTFDLPSATPSSSTTAPPAPPPFSGSDMFTKKPDSWAFSQAASSNPFAARHVDAPRPLSTHAAPQSQGSTNIFGVPFSNGTTDNSSAAPPPPARKSSLNAKAALFTPPQPSISNIFSQPSSFPPVSGSSTTTTSLPPSLPAFTSTLPTTSTDPTLFSTASSSTQTSSPFFKPSPPGSTSTTPPLNRPVAPPLLKIDTNTSVDSASTLSAVPSPRVPPPLTRKVPISLPSTPTTITQPPNPLLGHLRSALEPSRSSPSFSNQEILSPLVFGTPTSTEAKPFHNFTPLSTPQHSRIFGPTSPSPSKNGKGKAPDWSMYDDLEEVEEMKKKALVFAQGSLVVKECFGRWLKRAVDRAAWHEACRASDDYRHKLQKSQSQASTRHSTPLRTSRNGGMLEKRRRISTNGAVSADGEVDMSPHRKRARKRIIAEYQSPRRDEELAKRFKENHEEHELRWAQGSFLQVIRKHIKTVNPSTLKLPWDIWLSLNPESDATAIWLEKKFDMPNSGTWVSESFFAIPLSSARAPDQRGYPGVAVFECTPLGDVGDDLEKKYRVLDDCSRLRELIKTLPSDRHFIPSLIIICWAEEDQASPASDFFDMANRLVSESVLQSCQAFTMTSATKDLDSKLNGVLSSMNLDTEGKLVQSLSSNGVFKLFESSFRTFVTEWMENCAVSGHINWNLYGQVVQASISILNTLSQSVHSLLDVGPFQDPLPTFDYTQLDDSESTYDDVNDWLSSLSSRDDARMIAMDIQSHRNIGQEFPVRIFLDHLFEITQIRFERLHPSAISSERPVLITKVNSTLEEFKEAMRPHQMRLLQAYNFIVRRSPKRRSYSVATSEQGSPEAKRPRLSASMSSTTNEERSPPSTPYMNGGLQSPSPTNSTVSLAPTETPTVTVAMLRALTRDLKKKYVGS</sequence>
<feature type="compositionally biased region" description="Low complexity" evidence="1">
    <location>
        <begin position="824"/>
        <end position="836"/>
    </location>
</feature>
<dbReference type="InterPro" id="IPR005062">
    <property type="entry name" value="SAC3/GANP/THP3_conserved"/>
</dbReference>
<keyword evidence="4" id="KW-1185">Reference proteome</keyword>
<organism evidence="3 4">
    <name type="scientific">Cyclocybe aegerita</name>
    <name type="common">Black poplar mushroom</name>
    <name type="synonym">Agrocybe aegerita</name>
    <dbReference type="NCBI Taxonomy" id="1973307"/>
    <lineage>
        <taxon>Eukaryota</taxon>
        <taxon>Fungi</taxon>
        <taxon>Dikarya</taxon>
        <taxon>Basidiomycota</taxon>
        <taxon>Agaricomycotina</taxon>
        <taxon>Agaricomycetes</taxon>
        <taxon>Agaricomycetidae</taxon>
        <taxon>Agaricales</taxon>
        <taxon>Agaricineae</taxon>
        <taxon>Bolbitiaceae</taxon>
        <taxon>Cyclocybe</taxon>
    </lineage>
</organism>
<protein>
    <recommendedName>
        <fullName evidence="2">SAC3/GANP/THP3 conserved domain-containing protein</fullName>
    </recommendedName>
</protein>
<feature type="compositionally biased region" description="Polar residues" evidence="1">
    <location>
        <begin position="1469"/>
        <end position="1487"/>
    </location>
</feature>
<evidence type="ECO:0000313" key="4">
    <source>
        <dbReference type="Proteomes" id="UP000467700"/>
    </source>
</evidence>
<feature type="compositionally biased region" description="Polar residues" evidence="1">
    <location>
        <begin position="972"/>
        <end position="990"/>
    </location>
</feature>
<feature type="region of interest" description="Disordered" evidence="1">
    <location>
        <begin position="1"/>
        <end position="146"/>
    </location>
</feature>
<feature type="region of interest" description="Disordered" evidence="1">
    <location>
        <begin position="466"/>
        <end position="548"/>
    </location>
</feature>
<dbReference type="Pfam" id="PF03399">
    <property type="entry name" value="SAC3_GANP"/>
    <property type="match status" value="1"/>
</dbReference>
<dbReference type="EMBL" id="CACVBS010000045">
    <property type="protein sequence ID" value="CAA7264544.1"/>
    <property type="molecule type" value="Genomic_DNA"/>
</dbReference>
<dbReference type="GO" id="GO:0070390">
    <property type="term" value="C:transcription export complex 2"/>
    <property type="evidence" value="ECO:0007669"/>
    <property type="project" value="TreeGrafter"/>
</dbReference>
<comment type="caution">
    <text evidence="3">The sequence shown here is derived from an EMBL/GenBank/DDBJ whole genome shotgun (WGS) entry which is preliminary data.</text>
</comment>